<dbReference type="Gene3D" id="3.30.70.100">
    <property type="match status" value="1"/>
</dbReference>
<dbReference type="GO" id="GO:0016491">
    <property type="term" value="F:oxidoreductase activity"/>
    <property type="evidence" value="ECO:0007669"/>
    <property type="project" value="InterPro"/>
</dbReference>
<evidence type="ECO:0000313" key="2">
    <source>
        <dbReference type="EMBL" id="TGD71195.1"/>
    </source>
</evidence>
<dbReference type="Proteomes" id="UP000298050">
    <property type="component" value="Unassembled WGS sequence"/>
</dbReference>
<feature type="domain" description="EthD" evidence="1">
    <location>
        <begin position="11"/>
        <end position="105"/>
    </location>
</feature>
<name>A0A4Z0LVV3_9GAMM</name>
<dbReference type="InterPro" id="IPR011008">
    <property type="entry name" value="Dimeric_a/b-barrel"/>
</dbReference>
<sequence>MKMLAFFRRRADLSPEEFRHYYEAHHAPLALQLFPYLKGYRRNYVRRDQTHRRASGEAFASALDYDVITEITFASPRDYARMQADMADPAIRDRVVADEQCFMDRDATVVLLVEEEPAFPDTTAG</sequence>
<organism evidence="2 3">
    <name type="scientific">Mangrovimicrobium sediminis</name>
    <dbReference type="NCBI Taxonomy" id="2562682"/>
    <lineage>
        <taxon>Bacteria</taxon>
        <taxon>Pseudomonadati</taxon>
        <taxon>Pseudomonadota</taxon>
        <taxon>Gammaproteobacteria</taxon>
        <taxon>Cellvibrionales</taxon>
        <taxon>Halieaceae</taxon>
        <taxon>Mangrovimicrobium</taxon>
    </lineage>
</organism>
<accession>A0A4Z0LVV3</accession>
<dbReference type="EMBL" id="SRLE01000015">
    <property type="protein sequence ID" value="TGD71195.1"/>
    <property type="molecule type" value="Genomic_DNA"/>
</dbReference>
<dbReference type="OrthoDB" id="2613214at2"/>
<reference evidence="2 3" key="1">
    <citation type="submission" date="2019-04" db="EMBL/GenBank/DDBJ databases">
        <title>Taxonomy of novel Haliea sp. from mangrove soil of West Coast of India.</title>
        <authorList>
            <person name="Verma A."/>
            <person name="Kumar P."/>
            <person name="Krishnamurthi S."/>
        </authorList>
    </citation>
    <scope>NUCLEOTIDE SEQUENCE [LARGE SCALE GENOMIC DNA]</scope>
    <source>
        <strain evidence="2 3">SAOS-164</strain>
    </source>
</reference>
<dbReference type="AlphaFoldDB" id="A0A4Z0LVV3"/>
<evidence type="ECO:0000313" key="3">
    <source>
        <dbReference type="Proteomes" id="UP000298050"/>
    </source>
</evidence>
<evidence type="ECO:0000259" key="1">
    <source>
        <dbReference type="Pfam" id="PF07110"/>
    </source>
</evidence>
<dbReference type="Pfam" id="PF07110">
    <property type="entry name" value="EthD"/>
    <property type="match status" value="1"/>
</dbReference>
<dbReference type="SUPFAM" id="SSF54909">
    <property type="entry name" value="Dimeric alpha+beta barrel"/>
    <property type="match status" value="1"/>
</dbReference>
<gene>
    <name evidence="2" type="ORF">E4634_19490</name>
</gene>
<proteinExistence type="predicted"/>
<keyword evidence="3" id="KW-1185">Reference proteome</keyword>
<comment type="caution">
    <text evidence="2">The sequence shown here is derived from an EMBL/GenBank/DDBJ whole genome shotgun (WGS) entry which is preliminary data.</text>
</comment>
<dbReference type="InterPro" id="IPR009799">
    <property type="entry name" value="EthD_dom"/>
</dbReference>
<protein>
    <submittedName>
        <fullName evidence="2">EthD family reductase</fullName>
    </submittedName>
</protein>